<evidence type="ECO:0000256" key="2">
    <source>
        <dbReference type="SAM" id="Phobius"/>
    </source>
</evidence>
<dbReference type="OrthoDB" id="9130572at2"/>
<gene>
    <name evidence="3" type="ORF">AWB78_00775</name>
</gene>
<dbReference type="AlphaFoldDB" id="A0A157ZPJ4"/>
<dbReference type="RefSeq" id="WP_062602451.1">
    <property type="nucleotide sequence ID" value="NZ_FCOX02000003.1"/>
</dbReference>
<keyword evidence="2" id="KW-0472">Membrane</keyword>
<keyword evidence="2" id="KW-0812">Transmembrane</keyword>
<protein>
    <submittedName>
        <fullName evidence="3">Uncharacterized protein</fullName>
    </submittedName>
</protein>
<evidence type="ECO:0000256" key="1">
    <source>
        <dbReference type="SAM" id="MobiDB-lite"/>
    </source>
</evidence>
<keyword evidence="2" id="KW-1133">Transmembrane helix</keyword>
<evidence type="ECO:0000313" key="4">
    <source>
        <dbReference type="Proteomes" id="UP000071859"/>
    </source>
</evidence>
<proteinExistence type="predicted"/>
<evidence type="ECO:0000313" key="3">
    <source>
        <dbReference type="EMBL" id="SAK47440.1"/>
    </source>
</evidence>
<dbReference type="Proteomes" id="UP000071859">
    <property type="component" value="Unassembled WGS sequence"/>
</dbReference>
<name>A0A157ZPJ4_9BURK</name>
<feature type="region of interest" description="Disordered" evidence="1">
    <location>
        <begin position="177"/>
        <end position="217"/>
    </location>
</feature>
<sequence length="217" mass="22746">MKAPVIDLHRPNRANPVAGLVALVIGVVVVIAAMQYLDVLKDHGAALDERESVIARKEAKFKTISNANRAAGDAQQATLMAQQRYAAEPARDLIEGGWHPNIALLTVDIVTAARQINMQFETRSAQEALSYADWFQAQPGTESVSVKRQSEKPGPPVKSVETALQVTWKPFVAQPLASQAADAAPASAPAAASSAPTAASPAPSPPPSAGQSSGGRR</sequence>
<feature type="compositionally biased region" description="Low complexity" evidence="1">
    <location>
        <begin position="177"/>
        <end position="201"/>
    </location>
</feature>
<feature type="transmembrane region" description="Helical" evidence="2">
    <location>
        <begin position="17"/>
        <end position="37"/>
    </location>
</feature>
<comment type="caution">
    <text evidence="3">The sequence shown here is derived from an EMBL/GenBank/DDBJ whole genome shotgun (WGS) entry which is preliminary data.</text>
</comment>
<accession>A0A157ZPJ4</accession>
<organism evidence="3 4">
    <name type="scientific">Caballeronia calidae</name>
    <dbReference type="NCBI Taxonomy" id="1777139"/>
    <lineage>
        <taxon>Bacteria</taxon>
        <taxon>Pseudomonadati</taxon>
        <taxon>Pseudomonadota</taxon>
        <taxon>Betaproteobacteria</taxon>
        <taxon>Burkholderiales</taxon>
        <taxon>Burkholderiaceae</taxon>
        <taxon>Caballeronia</taxon>
    </lineage>
</organism>
<keyword evidence="4" id="KW-1185">Reference proteome</keyword>
<reference evidence="3" key="1">
    <citation type="submission" date="2016-01" db="EMBL/GenBank/DDBJ databases">
        <authorList>
            <person name="Peeters C."/>
        </authorList>
    </citation>
    <scope>NUCLEOTIDE SEQUENCE</scope>
    <source>
        <strain evidence="3">LMG 29321</strain>
    </source>
</reference>
<dbReference type="EMBL" id="FCOX02000003">
    <property type="protein sequence ID" value="SAK47440.1"/>
    <property type="molecule type" value="Genomic_DNA"/>
</dbReference>